<dbReference type="HOGENOM" id="CLU_170310_0_0_9"/>
<evidence type="ECO:0000313" key="2">
    <source>
        <dbReference type="Proteomes" id="UP000033163"/>
    </source>
</evidence>
<gene>
    <name evidence="1" type="ORF">PRIO_2848</name>
</gene>
<organism evidence="1 2">
    <name type="scientific">Paenibacillus riograndensis SBR5</name>
    <dbReference type="NCBI Taxonomy" id="1073571"/>
    <lineage>
        <taxon>Bacteria</taxon>
        <taxon>Bacillati</taxon>
        <taxon>Bacillota</taxon>
        <taxon>Bacilli</taxon>
        <taxon>Bacillales</taxon>
        <taxon>Paenibacillaceae</taxon>
        <taxon>Paenibacillus</taxon>
        <taxon>Paenibacillus sonchi group</taxon>
    </lineage>
</organism>
<sequence length="80" mass="9034">MFYNNGVGVLYRENSAVAILMNEDSKGSFITSGGLEVNMNKNDLYKIYDEKNAIEVSGSLNFAYDSVDKKYLKEVKYDSD</sequence>
<dbReference type="PATRIC" id="fig|1073571.4.peg.3038"/>
<accession>A0A0E4HDE7</accession>
<evidence type="ECO:0000313" key="1">
    <source>
        <dbReference type="EMBL" id="CQR55252.1"/>
    </source>
</evidence>
<name>A0A0E4HDE7_9BACL</name>
<proteinExistence type="predicted"/>
<dbReference type="EMBL" id="LN831776">
    <property type="protein sequence ID" value="CQR55252.1"/>
    <property type="molecule type" value="Genomic_DNA"/>
</dbReference>
<reference evidence="2" key="1">
    <citation type="submission" date="2015-03" db="EMBL/GenBank/DDBJ databases">
        <authorList>
            <person name="Wibberg D."/>
        </authorList>
    </citation>
    <scope>NUCLEOTIDE SEQUENCE [LARGE SCALE GENOMIC DNA]</scope>
</reference>
<dbReference type="AlphaFoldDB" id="A0A0E4HDE7"/>
<dbReference type="Proteomes" id="UP000033163">
    <property type="component" value="Chromosome I"/>
</dbReference>
<dbReference type="KEGG" id="pri:PRIO_2848"/>
<protein>
    <submittedName>
        <fullName evidence="1">Uncharacterized protein</fullName>
    </submittedName>
</protein>